<comment type="similarity">
    <text evidence="2">Belongs to the glycosyltransferase 92 family.</text>
</comment>
<dbReference type="EMBL" id="ASPP01006575">
    <property type="protein sequence ID" value="ETO28600.1"/>
    <property type="molecule type" value="Genomic_DNA"/>
</dbReference>
<evidence type="ECO:0000256" key="2">
    <source>
        <dbReference type="ARBA" id="ARBA00007647"/>
    </source>
</evidence>
<evidence type="ECO:0000256" key="5">
    <source>
        <dbReference type="ARBA" id="ARBA00022692"/>
    </source>
</evidence>
<sequence>CVYIYLNLRTFFIFFFFLKKKKGDKFGQMPLQIEQWVQYHRMQGFDHFYIYDHQRRLEGNTIYEALQPYINRGLVTYILYPVDKTTRRWPVSNLYYQHAQIHSCMTRFRFESDFIANIDVDEWIIPNVNIQFNDKLVSHIVYTSEPDKFQYGDEIDSQTVLYICLFREEQKRVLVKDSKVVDMIDYMYNTFGVNYIEINRYIGSTCYEQLGCDVNKNNFTTFIERGRCLVFVNGLPKWVMDPLASKLAWTHYVEIVDNWLPFKPADSNMYYTRKNMKGNLWWLLLSEGVARRRYEPEKHSQAYLQKDRRMSTLTGPLTAIHLSNHWQAELYWQRKYSTEYLQSVNASLIEVYRYHGVRHTIIDDVVDQFHLWLQQHRPYLLHHKQVHPLIDTDASFCWDTTRRN</sequence>
<dbReference type="OrthoDB" id="2526284at2759"/>
<proteinExistence type="inferred from homology"/>
<feature type="non-terminal residue" evidence="8">
    <location>
        <position position="1"/>
    </location>
</feature>
<dbReference type="PANTHER" id="PTHR21461:SF69">
    <property type="entry name" value="GLYCOSYLTRANSFERASE FAMILY 92 PROTEIN"/>
    <property type="match status" value="1"/>
</dbReference>
<dbReference type="AlphaFoldDB" id="X6NQN1"/>
<keyword evidence="3" id="KW-0328">Glycosyltransferase</keyword>
<dbReference type="GO" id="GO:0005737">
    <property type="term" value="C:cytoplasm"/>
    <property type="evidence" value="ECO:0007669"/>
    <property type="project" value="TreeGrafter"/>
</dbReference>
<dbReference type="PANTHER" id="PTHR21461">
    <property type="entry name" value="GLYCOSYLTRANSFERASE FAMILY 92 PROTEIN"/>
    <property type="match status" value="1"/>
</dbReference>
<evidence type="ECO:0000256" key="3">
    <source>
        <dbReference type="ARBA" id="ARBA00022676"/>
    </source>
</evidence>
<comment type="caution">
    <text evidence="8">The sequence shown here is derived from an EMBL/GenBank/DDBJ whole genome shotgun (WGS) entry which is preliminary data.</text>
</comment>
<organism evidence="8 9">
    <name type="scientific">Reticulomyxa filosa</name>
    <dbReference type="NCBI Taxonomy" id="46433"/>
    <lineage>
        <taxon>Eukaryota</taxon>
        <taxon>Sar</taxon>
        <taxon>Rhizaria</taxon>
        <taxon>Retaria</taxon>
        <taxon>Foraminifera</taxon>
        <taxon>Monothalamids</taxon>
        <taxon>Reticulomyxidae</taxon>
        <taxon>Reticulomyxa</taxon>
    </lineage>
</organism>
<evidence type="ECO:0008006" key="10">
    <source>
        <dbReference type="Google" id="ProtNLM"/>
    </source>
</evidence>
<evidence type="ECO:0000313" key="9">
    <source>
        <dbReference type="Proteomes" id="UP000023152"/>
    </source>
</evidence>
<keyword evidence="7" id="KW-0472">Membrane</keyword>
<protein>
    <recommendedName>
        <fullName evidence="10">Glycosyltransferase family 92 protein</fullName>
    </recommendedName>
</protein>
<dbReference type="GO" id="GO:0016757">
    <property type="term" value="F:glycosyltransferase activity"/>
    <property type="evidence" value="ECO:0007669"/>
    <property type="project" value="UniProtKB-KW"/>
</dbReference>
<reference evidence="8 9" key="1">
    <citation type="journal article" date="2013" name="Curr. Biol.">
        <title>The Genome of the Foraminiferan Reticulomyxa filosa.</title>
        <authorList>
            <person name="Glockner G."/>
            <person name="Hulsmann N."/>
            <person name="Schleicher M."/>
            <person name="Noegel A.A."/>
            <person name="Eichinger L."/>
            <person name="Gallinger C."/>
            <person name="Pawlowski J."/>
            <person name="Sierra R."/>
            <person name="Euteneuer U."/>
            <person name="Pillet L."/>
            <person name="Moustafa A."/>
            <person name="Platzer M."/>
            <person name="Groth M."/>
            <person name="Szafranski K."/>
            <person name="Schliwa M."/>
        </authorList>
    </citation>
    <scope>NUCLEOTIDE SEQUENCE [LARGE SCALE GENOMIC DNA]</scope>
</reference>
<dbReference type="GO" id="GO:0016020">
    <property type="term" value="C:membrane"/>
    <property type="evidence" value="ECO:0007669"/>
    <property type="project" value="UniProtKB-SubCell"/>
</dbReference>
<name>X6NQN1_RETFI</name>
<dbReference type="Pfam" id="PF01697">
    <property type="entry name" value="Glyco_transf_92"/>
    <property type="match status" value="1"/>
</dbReference>
<evidence type="ECO:0000313" key="8">
    <source>
        <dbReference type="EMBL" id="ETO28600.1"/>
    </source>
</evidence>
<keyword evidence="4" id="KW-0808">Transferase</keyword>
<gene>
    <name evidence="8" type="ORF">RFI_08532</name>
</gene>
<evidence type="ECO:0000256" key="4">
    <source>
        <dbReference type="ARBA" id="ARBA00022679"/>
    </source>
</evidence>
<dbReference type="Proteomes" id="UP000023152">
    <property type="component" value="Unassembled WGS sequence"/>
</dbReference>
<accession>X6NQN1</accession>
<keyword evidence="6" id="KW-1133">Transmembrane helix</keyword>
<evidence type="ECO:0000256" key="1">
    <source>
        <dbReference type="ARBA" id="ARBA00004167"/>
    </source>
</evidence>
<keyword evidence="5" id="KW-0812">Transmembrane</keyword>
<keyword evidence="9" id="KW-1185">Reference proteome</keyword>
<evidence type="ECO:0000256" key="6">
    <source>
        <dbReference type="ARBA" id="ARBA00022989"/>
    </source>
</evidence>
<evidence type="ECO:0000256" key="7">
    <source>
        <dbReference type="ARBA" id="ARBA00023136"/>
    </source>
</evidence>
<comment type="subcellular location">
    <subcellularLocation>
        <location evidence="1">Membrane</location>
        <topology evidence="1">Single-pass membrane protein</topology>
    </subcellularLocation>
</comment>
<dbReference type="InterPro" id="IPR008166">
    <property type="entry name" value="Glyco_transf_92"/>
</dbReference>